<evidence type="ECO:0000313" key="2">
    <source>
        <dbReference type="EMBL" id="MBL0403717.1"/>
    </source>
</evidence>
<name>A0A936Z7M5_9HYPH</name>
<keyword evidence="3" id="KW-1185">Reference proteome</keyword>
<dbReference type="AlphaFoldDB" id="A0A936Z7M5"/>
<reference evidence="2" key="1">
    <citation type="submission" date="2021-01" db="EMBL/GenBank/DDBJ databases">
        <title>Microvirga sp.</title>
        <authorList>
            <person name="Kim M.K."/>
        </authorList>
    </citation>
    <scope>NUCLEOTIDE SEQUENCE</scope>
    <source>
        <strain evidence="2">5420S-16</strain>
    </source>
</reference>
<dbReference type="RefSeq" id="WP_202057383.1">
    <property type="nucleotide sequence ID" value="NZ_JAEQMY010000007.1"/>
</dbReference>
<keyword evidence="1" id="KW-0472">Membrane</keyword>
<sequence>MKPQERDELAKHRKMESISAELAQNKRMSYVALLLLAVANVVVLAVLVYHLWSHD</sequence>
<keyword evidence="1" id="KW-0812">Transmembrane</keyword>
<gene>
    <name evidence="2" type="ORF">JKG68_07055</name>
</gene>
<comment type="caution">
    <text evidence="2">The sequence shown here is derived from an EMBL/GenBank/DDBJ whole genome shotgun (WGS) entry which is preliminary data.</text>
</comment>
<keyword evidence="1" id="KW-1133">Transmembrane helix</keyword>
<evidence type="ECO:0000256" key="1">
    <source>
        <dbReference type="SAM" id="Phobius"/>
    </source>
</evidence>
<dbReference type="Proteomes" id="UP000605848">
    <property type="component" value="Unassembled WGS sequence"/>
</dbReference>
<accession>A0A936Z7M5</accession>
<dbReference type="EMBL" id="JAEQMY010000007">
    <property type="protein sequence ID" value="MBL0403717.1"/>
    <property type="molecule type" value="Genomic_DNA"/>
</dbReference>
<feature type="transmembrane region" description="Helical" evidence="1">
    <location>
        <begin position="30"/>
        <end position="52"/>
    </location>
</feature>
<evidence type="ECO:0000313" key="3">
    <source>
        <dbReference type="Proteomes" id="UP000605848"/>
    </source>
</evidence>
<proteinExistence type="predicted"/>
<protein>
    <submittedName>
        <fullName evidence="2">Uncharacterized protein</fullName>
    </submittedName>
</protein>
<organism evidence="2 3">
    <name type="scientific">Microvirga aerilata</name>
    <dbReference type="NCBI Taxonomy" id="670292"/>
    <lineage>
        <taxon>Bacteria</taxon>
        <taxon>Pseudomonadati</taxon>
        <taxon>Pseudomonadota</taxon>
        <taxon>Alphaproteobacteria</taxon>
        <taxon>Hyphomicrobiales</taxon>
        <taxon>Methylobacteriaceae</taxon>
        <taxon>Microvirga</taxon>
    </lineage>
</organism>